<gene>
    <name evidence="1" type="ORF">L3Q82_007787</name>
</gene>
<reference evidence="1" key="1">
    <citation type="submission" date="2022-04" db="EMBL/GenBank/DDBJ databases">
        <title>Jade perch genome.</title>
        <authorList>
            <person name="Chao B."/>
        </authorList>
    </citation>
    <scope>NUCLEOTIDE SEQUENCE</scope>
    <source>
        <strain evidence="1">CB-2022</strain>
    </source>
</reference>
<name>A0ACB8WN48_9TELE</name>
<proteinExistence type="predicted"/>
<evidence type="ECO:0000313" key="1">
    <source>
        <dbReference type="EMBL" id="KAI3369244.1"/>
    </source>
</evidence>
<protein>
    <submittedName>
        <fullName evidence="1">Uncharacterized protein</fullName>
    </submittedName>
</protein>
<organism evidence="1 2">
    <name type="scientific">Scortum barcoo</name>
    <name type="common">barcoo grunter</name>
    <dbReference type="NCBI Taxonomy" id="214431"/>
    <lineage>
        <taxon>Eukaryota</taxon>
        <taxon>Metazoa</taxon>
        <taxon>Chordata</taxon>
        <taxon>Craniata</taxon>
        <taxon>Vertebrata</taxon>
        <taxon>Euteleostomi</taxon>
        <taxon>Actinopterygii</taxon>
        <taxon>Neopterygii</taxon>
        <taxon>Teleostei</taxon>
        <taxon>Neoteleostei</taxon>
        <taxon>Acanthomorphata</taxon>
        <taxon>Eupercaria</taxon>
        <taxon>Centrarchiformes</taxon>
        <taxon>Terapontoidei</taxon>
        <taxon>Terapontidae</taxon>
        <taxon>Scortum</taxon>
    </lineage>
</organism>
<evidence type="ECO:0000313" key="2">
    <source>
        <dbReference type="Proteomes" id="UP000831701"/>
    </source>
</evidence>
<dbReference type="EMBL" id="CM041537">
    <property type="protein sequence ID" value="KAI3369244.1"/>
    <property type="molecule type" value="Genomic_DNA"/>
</dbReference>
<sequence>MSRLDSCIEEVLDSGSCCASCLQKGCTCEGYQYYDCITAGFKNGKVPEGDSYFVDYGSTECSCPVGGGWISCHFISCPDMPPNCIKVSEPVDGCMQCEHIGCVHEMQKYEAGHSFHIDPCQVCHCPNEGGKLMCYPVPDCDLQKVYKPMLAAPTEEDTASRHNRFEGHIDQSSTPYNPNGNLPIFKLPSPDKEEPEDYGRTDFSETYPESLVFPTQSSSHNKVISESQVSDGPDLTSARQSFNRQSKLELREQYRVHDHPTDREKVTESPQKVEQEYSQATYVPEHHYSSAALSA</sequence>
<comment type="caution">
    <text evidence="1">The sequence shown here is derived from an EMBL/GenBank/DDBJ whole genome shotgun (WGS) entry which is preliminary data.</text>
</comment>
<dbReference type="Proteomes" id="UP000831701">
    <property type="component" value="Chromosome 7"/>
</dbReference>
<accession>A0ACB8WN48</accession>
<keyword evidence="2" id="KW-1185">Reference proteome</keyword>